<sequence length="72" mass="8487">MLIAIFWVLSKEWESILFFDSLITLVIFDESLCEKYLSSLPIILNNSSYFFSFSSASTLYFNNSFFWSIFVI</sequence>
<evidence type="ECO:0000313" key="2">
    <source>
        <dbReference type="Proteomes" id="UP000241093"/>
    </source>
</evidence>
<organism evidence="1 2">
    <name type="scientific">Mycoplasma leachii 06049</name>
    <dbReference type="NCBI Taxonomy" id="1188244"/>
    <lineage>
        <taxon>Bacteria</taxon>
        <taxon>Bacillati</taxon>
        <taxon>Mycoplasmatota</taxon>
        <taxon>Mollicutes</taxon>
        <taxon>Mycoplasmataceae</taxon>
        <taxon>Mycoplasma</taxon>
    </lineage>
</organism>
<dbReference type="Proteomes" id="UP000241093">
    <property type="component" value="Unassembled WGS sequence"/>
</dbReference>
<keyword evidence="1" id="KW-0472">Membrane</keyword>
<protein>
    <submittedName>
        <fullName evidence="1">Putative transmembrane protein</fullName>
    </submittedName>
</protein>
<dbReference type="EMBL" id="LAUU01000003">
    <property type="protein sequence ID" value="PTD31762.1"/>
    <property type="molecule type" value="Genomic_DNA"/>
</dbReference>
<accession>A0A2T4IAV9</accession>
<gene>
    <name evidence="1" type="ORF">MLEAa_0980</name>
</gene>
<evidence type="ECO:0000313" key="1">
    <source>
        <dbReference type="EMBL" id="PTD31762.1"/>
    </source>
</evidence>
<comment type="caution">
    <text evidence="1">The sequence shown here is derived from an EMBL/GenBank/DDBJ whole genome shotgun (WGS) entry which is preliminary data.</text>
</comment>
<name>A0A2T4IAV9_9MOLU</name>
<keyword evidence="1" id="KW-0812">Transmembrane</keyword>
<proteinExistence type="predicted"/>
<reference evidence="1 2" key="1">
    <citation type="submission" date="2015-04" db="EMBL/GenBank/DDBJ databases">
        <title>Genome sequence of Mycoplasma leachii strain 06049.</title>
        <authorList>
            <person name="Sirand-Pugnet P."/>
            <person name="Breton M."/>
            <person name="Dordet-Frisoni E."/>
            <person name="Baranowski E."/>
            <person name="Barre A."/>
            <person name="Couture C."/>
            <person name="Dupuy V."/>
            <person name="Gaurivaud P."/>
            <person name="Jacob D."/>
            <person name="Lemaitre C."/>
            <person name="Manso-Silvan L."/>
            <person name="Nikolski M."/>
            <person name="Nouvel L.-X."/>
            <person name="Poumarat F."/>
            <person name="Tardy F."/>
            <person name="Thebault P."/>
            <person name="Theil S."/>
            <person name="Citti C."/>
            <person name="Thiaucourt F."/>
            <person name="Blanchard A."/>
        </authorList>
    </citation>
    <scope>NUCLEOTIDE SEQUENCE [LARGE SCALE GENOMIC DNA]</scope>
    <source>
        <strain evidence="1 2">06049</strain>
    </source>
</reference>
<dbReference type="AlphaFoldDB" id="A0A2T4IAV9"/>